<comment type="caution">
    <text evidence="2">The sequence shown here is derived from an EMBL/GenBank/DDBJ whole genome shotgun (WGS) entry which is preliminary data.</text>
</comment>
<accession>A0A2W2G4Y7</accession>
<dbReference type="EMBL" id="POUA01000143">
    <property type="protein sequence ID" value="PZG43093.1"/>
    <property type="molecule type" value="Genomic_DNA"/>
</dbReference>
<protein>
    <submittedName>
        <fullName evidence="2">Uncharacterized protein</fullName>
    </submittedName>
</protein>
<feature type="transmembrane region" description="Helical" evidence="1">
    <location>
        <begin position="61"/>
        <end position="78"/>
    </location>
</feature>
<feature type="transmembrane region" description="Helical" evidence="1">
    <location>
        <begin position="129"/>
        <end position="151"/>
    </location>
</feature>
<dbReference type="Proteomes" id="UP000248544">
    <property type="component" value="Unassembled WGS sequence"/>
</dbReference>
<dbReference type="RefSeq" id="WP_111168784.1">
    <property type="nucleotide sequence ID" value="NZ_POUA01000143.1"/>
</dbReference>
<reference evidence="2 3" key="1">
    <citation type="submission" date="2018-01" db="EMBL/GenBank/DDBJ databases">
        <title>Draft genome sequence of Sphaerisporangium sp. 7K107.</title>
        <authorList>
            <person name="Sahin N."/>
            <person name="Saygin H."/>
            <person name="Ay H."/>
        </authorList>
    </citation>
    <scope>NUCLEOTIDE SEQUENCE [LARGE SCALE GENOMIC DNA]</scope>
    <source>
        <strain evidence="2 3">7K107</strain>
    </source>
</reference>
<keyword evidence="1" id="KW-0472">Membrane</keyword>
<evidence type="ECO:0000313" key="2">
    <source>
        <dbReference type="EMBL" id="PZG43093.1"/>
    </source>
</evidence>
<proteinExistence type="predicted"/>
<keyword evidence="1" id="KW-0812">Transmembrane</keyword>
<dbReference type="AlphaFoldDB" id="A0A2W2G4Y7"/>
<keyword evidence="1" id="KW-1133">Transmembrane helix</keyword>
<sequence length="191" mass="19821">MLLRGGAGLAKILAGVALVVVLAVLWRDPLSAALTLPLYAVPVFALATGFHRDAPKPRSRWALVALPAVLGVFAWAALETVGKASLAPKIDLSVWSLVWPWLDPVGLACLALLGATVVHLAWGARRSPFHSLALAVLAVPILIARVHYLLFQGSDPVTQTMTAVQAGQCVALALGVVALIALGARAVPASP</sequence>
<name>A0A2W2G4Y7_9ACTN</name>
<evidence type="ECO:0000256" key="1">
    <source>
        <dbReference type="SAM" id="Phobius"/>
    </source>
</evidence>
<organism evidence="2 3">
    <name type="scientific">Spongiactinospora gelatinilytica</name>
    <dbReference type="NCBI Taxonomy" id="2666298"/>
    <lineage>
        <taxon>Bacteria</taxon>
        <taxon>Bacillati</taxon>
        <taxon>Actinomycetota</taxon>
        <taxon>Actinomycetes</taxon>
        <taxon>Streptosporangiales</taxon>
        <taxon>Streptosporangiaceae</taxon>
        <taxon>Spongiactinospora</taxon>
    </lineage>
</organism>
<evidence type="ECO:0000313" key="3">
    <source>
        <dbReference type="Proteomes" id="UP000248544"/>
    </source>
</evidence>
<feature type="transmembrane region" description="Helical" evidence="1">
    <location>
        <begin position="163"/>
        <end position="184"/>
    </location>
</feature>
<feature type="transmembrane region" description="Helical" evidence="1">
    <location>
        <begin position="98"/>
        <end position="122"/>
    </location>
</feature>
<gene>
    <name evidence="2" type="ORF">C1I98_18955</name>
</gene>
<feature type="transmembrane region" description="Helical" evidence="1">
    <location>
        <begin position="32"/>
        <end position="49"/>
    </location>
</feature>
<feature type="transmembrane region" description="Helical" evidence="1">
    <location>
        <begin position="7"/>
        <end position="26"/>
    </location>
</feature>
<keyword evidence="3" id="KW-1185">Reference proteome</keyword>